<evidence type="ECO:0000256" key="6">
    <source>
        <dbReference type="ARBA" id="ARBA00023157"/>
    </source>
</evidence>
<dbReference type="Pfam" id="PF01168">
    <property type="entry name" value="Ala_racemase_N"/>
    <property type="match status" value="1"/>
</dbReference>
<gene>
    <name evidence="13" type="ORF">B1991_01030</name>
</gene>
<dbReference type="SMART" id="SM01005">
    <property type="entry name" value="Ala_racemase_C"/>
    <property type="match status" value="1"/>
</dbReference>
<dbReference type="PANTHER" id="PTHR30511">
    <property type="entry name" value="ALANINE RACEMASE"/>
    <property type="match status" value="1"/>
</dbReference>
<organism evidence="13 14">
    <name type="scientific">Rhodanobacter lindaniclasticus</name>
    <dbReference type="NCBI Taxonomy" id="75310"/>
    <lineage>
        <taxon>Bacteria</taxon>
        <taxon>Pseudomonadati</taxon>
        <taxon>Pseudomonadota</taxon>
        <taxon>Gammaproteobacteria</taxon>
        <taxon>Lysobacterales</taxon>
        <taxon>Rhodanobacteraceae</taxon>
        <taxon>Rhodanobacter</taxon>
    </lineage>
</organism>
<reference evidence="13 14" key="1">
    <citation type="submission" date="2017-02" db="EMBL/GenBank/DDBJ databases">
        <title>Whole genome sequencing of Rhodanobacter lindaniclasticus DSM 17932.</title>
        <authorList>
            <person name="Kumar S."/>
            <person name="Patil P."/>
            <person name="Patil P.B."/>
        </authorList>
    </citation>
    <scope>NUCLEOTIDE SEQUENCE [LARGE SCALE GENOMIC DNA]</scope>
    <source>
        <strain evidence="13 14">DSM 17932</strain>
    </source>
</reference>
<feature type="binding site" evidence="10">
    <location>
        <position position="181"/>
    </location>
    <ligand>
        <name>substrate</name>
    </ligand>
</feature>
<dbReference type="Gene3D" id="2.40.37.10">
    <property type="entry name" value="Lyase, Ornithine Decarboxylase, Chain A, domain 1"/>
    <property type="match status" value="1"/>
</dbReference>
<dbReference type="PRINTS" id="PR00992">
    <property type="entry name" value="ALARACEMASE"/>
</dbReference>
<evidence type="ECO:0000256" key="7">
    <source>
        <dbReference type="ARBA" id="ARBA00023235"/>
    </source>
</evidence>
<proteinExistence type="inferred from homology"/>
<sequence>MSERQPTPPSPGRRRFLLATAGTAVALAVDAHAAPLLGLPGQLRATGAFNAWIEIDPAIFEDNLRRVEAALVGHPKICAIMKADAYGVGIDLVMPSVIKACIPYVGIASNEEARMVRACGYKGRVMRVRAATLDEIHDGLRYDLEELVGNLAQAQAIGAWARQRGRTLRVHLALNSAGMSRNGIEMQTARGRNDAEALAKIEGLRIVGLMTHFPTEQRADALQGVEAFKTQAAWMFAHTALRREHVLLHAANSYAVQHVPESHLDMVRPGGALYGYGGTPKPPFAHVAAFKSRVTEVQAYPAGDTVSYDRTCVLKRDSLLANIPVGYSDGYRRAYSNKGAMLIRGQRAPVMGNVTMNTTMVDVTDIPGVQAGDEVVMFGKQGDAEITQAEVEQVTGVILADQYTVWGASNPKILRRR</sequence>
<dbReference type="OrthoDB" id="9813814at2"/>
<evidence type="ECO:0000256" key="4">
    <source>
        <dbReference type="ARBA" id="ARBA00022764"/>
    </source>
</evidence>
<feature type="binding site" evidence="10">
    <location>
        <position position="356"/>
    </location>
    <ligand>
        <name>substrate</name>
    </ligand>
</feature>
<feature type="signal peptide" evidence="11">
    <location>
        <begin position="1"/>
        <end position="33"/>
    </location>
</feature>
<dbReference type="InterPro" id="IPR006311">
    <property type="entry name" value="TAT_signal"/>
</dbReference>
<dbReference type="GO" id="GO:0005829">
    <property type="term" value="C:cytosol"/>
    <property type="evidence" value="ECO:0007669"/>
    <property type="project" value="TreeGrafter"/>
</dbReference>
<dbReference type="CDD" id="cd06826">
    <property type="entry name" value="PLPDE_III_AR2"/>
    <property type="match status" value="1"/>
</dbReference>
<dbReference type="PANTHER" id="PTHR30511:SF0">
    <property type="entry name" value="ALANINE RACEMASE, CATABOLIC-RELATED"/>
    <property type="match status" value="1"/>
</dbReference>
<evidence type="ECO:0000256" key="5">
    <source>
        <dbReference type="ARBA" id="ARBA00022898"/>
    </source>
</evidence>
<dbReference type="GO" id="GO:0008784">
    <property type="term" value="F:alanine racemase activity"/>
    <property type="evidence" value="ECO:0007669"/>
    <property type="project" value="InterPro"/>
</dbReference>
<dbReference type="InterPro" id="IPR000821">
    <property type="entry name" value="Ala_racemase"/>
</dbReference>
<evidence type="ECO:0000256" key="11">
    <source>
        <dbReference type="SAM" id="SignalP"/>
    </source>
</evidence>
<keyword evidence="3 11" id="KW-0732">Signal</keyword>
<evidence type="ECO:0000256" key="8">
    <source>
        <dbReference type="ARBA" id="ARBA00023456"/>
    </source>
</evidence>
<dbReference type="InterPro" id="IPR011079">
    <property type="entry name" value="Ala_racemase_C"/>
</dbReference>
<dbReference type="SUPFAM" id="SSF50621">
    <property type="entry name" value="Alanine racemase C-terminal domain-like"/>
    <property type="match status" value="1"/>
</dbReference>
<protein>
    <submittedName>
        <fullName evidence="13">Alanine racemase</fullName>
    </submittedName>
</protein>
<evidence type="ECO:0000259" key="12">
    <source>
        <dbReference type="SMART" id="SM01005"/>
    </source>
</evidence>
<dbReference type="InterPro" id="IPR043698">
    <property type="entry name" value="Racemase_Bsr/Lyr"/>
</dbReference>
<dbReference type="Gene3D" id="3.20.20.10">
    <property type="entry name" value="Alanine racemase"/>
    <property type="match status" value="1"/>
</dbReference>
<evidence type="ECO:0000256" key="2">
    <source>
        <dbReference type="ARBA" id="ARBA00004418"/>
    </source>
</evidence>
<evidence type="ECO:0000313" key="13">
    <source>
        <dbReference type="EMBL" id="THD10039.1"/>
    </source>
</evidence>
<dbReference type="Proteomes" id="UP000306317">
    <property type="component" value="Unassembled WGS sequence"/>
</dbReference>
<evidence type="ECO:0000256" key="9">
    <source>
        <dbReference type="PIRSR" id="PIRSR600821-50"/>
    </source>
</evidence>
<dbReference type="PROSITE" id="PS51318">
    <property type="entry name" value="TAT"/>
    <property type="match status" value="1"/>
</dbReference>
<feature type="chain" id="PRO_5020570200" evidence="11">
    <location>
        <begin position="34"/>
        <end position="417"/>
    </location>
</feature>
<dbReference type="NCBIfam" id="NF009879">
    <property type="entry name" value="PRK13340.1-4"/>
    <property type="match status" value="1"/>
</dbReference>
<comment type="subcellular location">
    <subcellularLocation>
        <location evidence="2">Periplasm</location>
    </subcellularLocation>
</comment>
<keyword evidence="7" id="KW-0413">Isomerase</keyword>
<feature type="domain" description="Alanine racemase C-terminal" evidence="12">
    <location>
        <begin position="287"/>
        <end position="415"/>
    </location>
</feature>
<comment type="similarity">
    <text evidence="8">Belongs to the alanine racemase family. Bsr subfamily.</text>
</comment>
<keyword evidence="14" id="KW-1185">Reference proteome</keyword>
<dbReference type="GO" id="GO:0030632">
    <property type="term" value="P:D-alanine biosynthetic process"/>
    <property type="evidence" value="ECO:0007669"/>
    <property type="project" value="TreeGrafter"/>
</dbReference>
<comment type="cofactor">
    <cofactor evidence="1 9">
        <name>pyridoxal 5'-phosphate</name>
        <dbReference type="ChEBI" id="CHEBI:597326"/>
    </cofactor>
</comment>
<comment type="caution">
    <text evidence="13">The sequence shown here is derived from an EMBL/GenBank/DDBJ whole genome shotgun (WGS) entry which is preliminary data.</text>
</comment>
<dbReference type="NCBIfam" id="TIGR00492">
    <property type="entry name" value="alr"/>
    <property type="match status" value="1"/>
</dbReference>
<keyword evidence="5 9" id="KW-0663">Pyridoxal phosphate</keyword>
<dbReference type="EMBL" id="MWIO01000003">
    <property type="protein sequence ID" value="THD10039.1"/>
    <property type="molecule type" value="Genomic_DNA"/>
</dbReference>
<dbReference type="AlphaFoldDB" id="A0A4S3KMK1"/>
<accession>A0A4S3KMK1</accession>
<dbReference type="GO" id="GO:0042597">
    <property type="term" value="C:periplasmic space"/>
    <property type="evidence" value="ECO:0007669"/>
    <property type="project" value="UniProtKB-SubCell"/>
</dbReference>
<dbReference type="RefSeq" id="WP_136256844.1">
    <property type="nucleotide sequence ID" value="NZ_MWIO01000003.1"/>
</dbReference>
<keyword evidence="6" id="KW-1015">Disulfide bond</keyword>
<evidence type="ECO:0000313" key="14">
    <source>
        <dbReference type="Proteomes" id="UP000306317"/>
    </source>
</evidence>
<evidence type="ECO:0000256" key="3">
    <source>
        <dbReference type="ARBA" id="ARBA00022729"/>
    </source>
</evidence>
<dbReference type="Pfam" id="PF00842">
    <property type="entry name" value="Ala_racemase_C"/>
    <property type="match status" value="1"/>
</dbReference>
<evidence type="ECO:0000256" key="10">
    <source>
        <dbReference type="PIRSR" id="PIRSR600821-52"/>
    </source>
</evidence>
<dbReference type="SUPFAM" id="SSF51419">
    <property type="entry name" value="PLP-binding barrel"/>
    <property type="match status" value="1"/>
</dbReference>
<dbReference type="InterPro" id="IPR001608">
    <property type="entry name" value="Ala_racemase_N"/>
</dbReference>
<feature type="modified residue" description="N6-(pyridoxal phosphate)lysine" evidence="9">
    <location>
        <position position="82"/>
    </location>
</feature>
<name>A0A4S3KMK1_9GAMM</name>
<dbReference type="InterPro" id="IPR009006">
    <property type="entry name" value="Ala_racemase/Decarboxylase_C"/>
</dbReference>
<dbReference type="GO" id="GO:0030170">
    <property type="term" value="F:pyridoxal phosphate binding"/>
    <property type="evidence" value="ECO:0007669"/>
    <property type="project" value="TreeGrafter"/>
</dbReference>
<keyword evidence="4" id="KW-0574">Periplasm</keyword>
<dbReference type="InterPro" id="IPR029066">
    <property type="entry name" value="PLP-binding_barrel"/>
</dbReference>
<evidence type="ECO:0000256" key="1">
    <source>
        <dbReference type="ARBA" id="ARBA00001933"/>
    </source>
</evidence>